<comment type="similarity">
    <text evidence="2">Belongs to the bacterial solute-binding protein 7 family.</text>
</comment>
<dbReference type="EMBL" id="OCTN01000006">
    <property type="protein sequence ID" value="SOH94917.1"/>
    <property type="molecule type" value="Genomic_DNA"/>
</dbReference>
<reference evidence="7" key="1">
    <citation type="submission" date="2017-09" db="EMBL/GenBank/DDBJ databases">
        <authorList>
            <person name="Varghese N."/>
            <person name="Submissions S."/>
        </authorList>
    </citation>
    <scope>NUCLEOTIDE SEQUENCE [LARGE SCALE GENOMIC DNA]</scope>
    <source>
        <strain evidence="7">C7</strain>
    </source>
</reference>
<evidence type="ECO:0000256" key="2">
    <source>
        <dbReference type="ARBA" id="ARBA00009023"/>
    </source>
</evidence>
<name>A0A2C9CUJ0_9RHOB</name>
<protein>
    <submittedName>
        <fullName evidence="6">C4-dicarboxylate-binding protein DctP</fullName>
    </submittedName>
</protein>
<dbReference type="AlphaFoldDB" id="A0A2C9CUJ0"/>
<dbReference type="InterPro" id="IPR018389">
    <property type="entry name" value="DctP_fam"/>
</dbReference>
<dbReference type="GO" id="GO:0042597">
    <property type="term" value="C:periplasmic space"/>
    <property type="evidence" value="ECO:0007669"/>
    <property type="project" value="UniProtKB-SubCell"/>
</dbReference>
<dbReference type="InterPro" id="IPR038404">
    <property type="entry name" value="TRAP_DctP_sf"/>
</dbReference>
<accession>A0A2C9CUJ0</accession>
<dbReference type="Gene3D" id="3.40.190.170">
    <property type="entry name" value="Bacterial extracellular solute-binding protein, family 7"/>
    <property type="match status" value="1"/>
</dbReference>
<dbReference type="GO" id="GO:0055085">
    <property type="term" value="P:transmembrane transport"/>
    <property type="evidence" value="ECO:0007669"/>
    <property type="project" value="InterPro"/>
</dbReference>
<evidence type="ECO:0000256" key="5">
    <source>
        <dbReference type="ARBA" id="ARBA00022764"/>
    </source>
</evidence>
<evidence type="ECO:0000313" key="7">
    <source>
        <dbReference type="Proteomes" id="UP000220034"/>
    </source>
</evidence>
<evidence type="ECO:0000313" key="6">
    <source>
        <dbReference type="EMBL" id="SOH94917.1"/>
    </source>
</evidence>
<dbReference type="Pfam" id="PF03480">
    <property type="entry name" value="DctP"/>
    <property type="match status" value="1"/>
</dbReference>
<dbReference type="Proteomes" id="UP000220034">
    <property type="component" value="Unassembled WGS sequence"/>
</dbReference>
<evidence type="ECO:0000256" key="3">
    <source>
        <dbReference type="ARBA" id="ARBA00022448"/>
    </source>
</evidence>
<organism evidence="6 7">
    <name type="scientific">Pontivivens marinum</name>
    <dbReference type="NCBI Taxonomy" id="1690039"/>
    <lineage>
        <taxon>Bacteria</taxon>
        <taxon>Pseudomonadati</taxon>
        <taxon>Pseudomonadota</taxon>
        <taxon>Alphaproteobacteria</taxon>
        <taxon>Rhodobacterales</taxon>
        <taxon>Paracoccaceae</taxon>
        <taxon>Pontivivens</taxon>
    </lineage>
</organism>
<evidence type="ECO:0000256" key="4">
    <source>
        <dbReference type="ARBA" id="ARBA00022729"/>
    </source>
</evidence>
<proteinExistence type="inferred from homology"/>
<keyword evidence="3" id="KW-0813">Transport</keyword>
<dbReference type="NCBIfam" id="NF037995">
    <property type="entry name" value="TRAP_S1"/>
    <property type="match status" value="1"/>
</dbReference>
<dbReference type="CDD" id="cd13603">
    <property type="entry name" value="PBP2_TRAP_Siap_TeaA_like"/>
    <property type="match status" value="1"/>
</dbReference>
<evidence type="ECO:0000256" key="1">
    <source>
        <dbReference type="ARBA" id="ARBA00004418"/>
    </source>
</evidence>
<dbReference type="OrthoDB" id="9803763at2"/>
<sequence>MSPIQISLGGYQGPNSVHTYGAQVFCDALHRLAGDAVQVSFLPDITTTGRPAAQLLPLTEQGEFDACYFSSSYIAHKVSALTLFDLLFAVPEKATTFELLDSAPGELLAREVAENSGYIALGYWDNGLRHMTAADRVLATPADCDGLKLRILPNENHHMLFEALGFQPQVIDVKDVEAAVNGGQVNAQENPLTNTYNMGLSKSQRFVTLSGHLMGISLVLFNRKTFESWPADIRQMVQQAVDEATTAQRARAAADEQRSIAAMQADGVQFFELTADQRAAFKSAVAPEVARLAADLNPELLTLFNVRLEDAS</sequence>
<dbReference type="PANTHER" id="PTHR33376:SF7">
    <property type="entry name" value="C4-DICARBOXYLATE-BINDING PROTEIN DCTB"/>
    <property type="match status" value="1"/>
</dbReference>
<keyword evidence="7" id="KW-1185">Reference proteome</keyword>
<keyword evidence="5" id="KW-0574">Periplasm</keyword>
<comment type="subcellular location">
    <subcellularLocation>
        <location evidence="1">Periplasm</location>
    </subcellularLocation>
</comment>
<gene>
    <name evidence="6" type="ORF">SAMN06273572_10668</name>
</gene>
<dbReference type="RefSeq" id="WP_097930959.1">
    <property type="nucleotide sequence ID" value="NZ_OCTN01000006.1"/>
</dbReference>
<keyword evidence="4" id="KW-0732">Signal</keyword>
<dbReference type="PANTHER" id="PTHR33376">
    <property type="match status" value="1"/>
</dbReference>